<dbReference type="GeneID" id="30004769"/>
<proteinExistence type="predicted"/>
<gene>
    <name evidence="1" type="ORF">AYL99_00599</name>
</gene>
<protein>
    <submittedName>
        <fullName evidence="1">Uncharacterized protein</fullName>
    </submittedName>
</protein>
<sequence>MKRLQRTRKLRAAALSLYHTFQDQGQQTSQIETHFAGSYDPFDTLAIPRTSQIDELLQFDRTYLSPAFGTSKILLHPSAAYLQDELAAYGFLARIAAVKARCDPHPEALHVVLKLKAKAMQKLRLNLSQAAFACLPRAVMSLLYAETWCHNLEAVAVHLRLLEVINNHYGLKIQDLICILHSDIQRATLTLESPLFKMDSSTWHILEADYLPFLRHRAGTSDGVQWPPRQPLLEMKKALAALDVLRTSETSETARQAATIKFLHLMRTLLVQYNTSSDNVDQYVALAALYRLRLEANMERIPLFQITVFDAGKVILSRLKELLTVVSKDPPDVRLWVLFVGTMSGDSWFEKEFTIQAEALGLVSSADVKAVLNVFEHQDLLDLPLSACSILQGAG</sequence>
<dbReference type="EMBL" id="LVYI01000001">
    <property type="protein sequence ID" value="OAP64627.1"/>
    <property type="molecule type" value="Genomic_DNA"/>
</dbReference>
<evidence type="ECO:0000313" key="1">
    <source>
        <dbReference type="EMBL" id="OAP64627.1"/>
    </source>
</evidence>
<name>A0A178ZY30_9EURO</name>
<dbReference type="Proteomes" id="UP000078343">
    <property type="component" value="Unassembled WGS sequence"/>
</dbReference>
<comment type="caution">
    <text evidence="1">The sequence shown here is derived from an EMBL/GenBank/DDBJ whole genome shotgun (WGS) entry which is preliminary data.</text>
</comment>
<dbReference type="OrthoDB" id="4133358at2759"/>
<keyword evidence="2" id="KW-1185">Reference proteome</keyword>
<dbReference type="AlphaFoldDB" id="A0A178ZY30"/>
<reference evidence="1 2" key="1">
    <citation type="submission" date="2016-04" db="EMBL/GenBank/DDBJ databases">
        <title>Draft genome of Fonsecaea erecta CBS 125763.</title>
        <authorList>
            <person name="Weiss V.A."/>
            <person name="Vicente V.A."/>
            <person name="Raittz R.T."/>
            <person name="Moreno L.F."/>
            <person name="De Souza E.M."/>
            <person name="Pedrosa F.O."/>
            <person name="Steffens M.B."/>
            <person name="Faoro H."/>
            <person name="Tadra-Sfeir M.Z."/>
            <person name="Najafzadeh M.J."/>
            <person name="Felipe M.S."/>
            <person name="Teixeira M."/>
            <person name="Sun J."/>
            <person name="Xi L."/>
            <person name="Gomes R."/>
            <person name="De Azevedo C.M."/>
            <person name="Salgado C.G."/>
            <person name="Da Silva M.B."/>
            <person name="Nascimento M.F."/>
            <person name="Queiroz-Telles F."/>
            <person name="Attili D.S."/>
            <person name="Gorbushina A."/>
        </authorList>
    </citation>
    <scope>NUCLEOTIDE SEQUENCE [LARGE SCALE GENOMIC DNA]</scope>
    <source>
        <strain evidence="1 2">CBS 125763</strain>
    </source>
</reference>
<evidence type="ECO:0000313" key="2">
    <source>
        <dbReference type="Proteomes" id="UP000078343"/>
    </source>
</evidence>
<organism evidence="1 2">
    <name type="scientific">Fonsecaea erecta</name>
    <dbReference type="NCBI Taxonomy" id="1367422"/>
    <lineage>
        <taxon>Eukaryota</taxon>
        <taxon>Fungi</taxon>
        <taxon>Dikarya</taxon>
        <taxon>Ascomycota</taxon>
        <taxon>Pezizomycotina</taxon>
        <taxon>Eurotiomycetes</taxon>
        <taxon>Chaetothyriomycetidae</taxon>
        <taxon>Chaetothyriales</taxon>
        <taxon>Herpotrichiellaceae</taxon>
        <taxon>Fonsecaea</taxon>
    </lineage>
</organism>
<dbReference type="RefSeq" id="XP_018697994.1">
    <property type="nucleotide sequence ID" value="XM_018832115.1"/>
</dbReference>
<accession>A0A178ZY30</accession>